<accession>A0A4Y7TCU0</accession>
<evidence type="ECO:0000313" key="3">
    <source>
        <dbReference type="Proteomes" id="UP000298030"/>
    </source>
</evidence>
<proteinExistence type="predicted"/>
<evidence type="ECO:0000259" key="1">
    <source>
        <dbReference type="Pfam" id="PF00004"/>
    </source>
</evidence>
<dbReference type="AlphaFoldDB" id="A0A4Y7TCU0"/>
<dbReference type="SUPFAM" id="SSF52540">
    <property type="entry name" value="P-loop containing nucleoside triphosphate hydrolases"/>
    <property type="match status" value="1"/>
</dbReference>
<dbReference type="GO" id="GO:0016887">
    <property type="term" value="F:ATP hydrolysis activity"/>
    <property type="evidence" value="ECO:0007669"/>
    <property type="project" value="InterPro"/>
</dbReference>
<dbReference type="Proteomes" id="UP000298030">
    <property type="component" value="Unassembled WGS sequence"/>
</dbReference>
<dbReference type="Pfam" id="PF00004">
    <property type="entry name" value="AAA"/>
    <property type="match status" value="1"/>
</dbReference>
<dbReference type="Gene3D" id="3.40.50.300">
    <property type="entry name" value="P-loop containing nucleotide triphosphate hydrolases"/>
    <property type="match status" value="1"/>
</dbReference>
<comment type="caution">
    <text evidence="2">The sequence shown here is derived from an EMBL/GenBank/DDBJ whole genome shotgun (WGS) entry which is preliminary data.</text>
</comment>
<keyword evidence="3" id="KW-1185">Reference proteome</keyword>
<dbReference type="EMBL" id="QPFP01000019">
    <property type="protein sequence ID" value="TEB31382.1"/>
    <property type="molecule type" value="Genomic_DNA"/>
</dbReference>
<reference evidence="2 3" key="1">
    <citation type="journal article" date="2019" name="Nat. Ecol. Evol.">
        <title>Megaphylogeny resolves global patterns of mushroom evolution.</title>
        <authorList>
            <person name="Varga T."/>
            <person name="Krizsan K."/>
            <person name="Foldi C."/>
            <person name="Dima B."/>
            <person name="Sanchez-Garcia M."/>
            <person name="Sanchez-Ramirez S."/>
            <person name="Szollosi G.J."/>
            <person name="Szarkandi J.G."/>
            <person name="Papp V."/>
            <person name="Albert L."/>
            <person name="Andreopoulos W."/>
            <person name="Angelini C."/>
            <person name="Antonin V."/>
            <person name="Barry K.W."/>
            <person name="Bougher N.L."/>
            <person name="Buchanan P."/>
            <person name="Buyck B."/>
            <person name="Bense V."/>
            <person name="Catcheside P."/>
            <person name="Chovatia M."/>
            <person name="Cooper J."/>
            <person name="Damon W."/>
            <person name="Desjardin D."/>
            <person name="Finy P."/>
            <person name="Geml J."/>
            <person name="Haridas S."/>
            <person name="Hughes K."/>
            <person name="Justo A."/>
            <person name="Karasinski D."/>
            <person name="Kautmanova I."/>
            <person name="Kiss B."/>
            <person name="Kocsube S."/>
            <person name="Kotiranta H."/>
            <person name="LaButti K.M."/>
            <person name="Lechner B.E."/>
            <person name="Liimatainen K."/>
            <person name="Lipzen A."/>
            <person name="Lukacs Z."/>
            <person name="Mihaltcheva S."/>
            <person name="Morgado L.N."/>
            <person name="Niskanen T."/>
            <person name="Noordeloos M.E."/>
            <person name="Ohm R.A."/>
            <person name="Ortiz-Santana B."/>
            <person name="Ovrebo C."/>
            <person name="Racz N."/>
            <person name="Riley R."/>
            <person name="Savchenko A."/>
            <person name="Shiryaev A."/>
            <person name="Soop K."/>
            <person name="Spirin V."/>
            <person name="Szebenyi C."/>
            <person name="Tomsovsky M."/>
            <person name="Tulloss R.E."/>
            <person name="Uehling J."/>
            <person name="Grigoriev I.V."/>
            <person name="Vagvolgyi C."/>
            <person name="Papp T."/>
            <person name="Martin F.M."/>
            <person name="Miettinen O."/>
            <person name="Hibbett D.S."/>
            <person name="Nagy L.G."/>
        </authorList>
    </citation>
    <scope>NUCLEOTIDE SEQUENCE [LARGE SCALE GENOMIC DNA]</scope>
    <source>
        <strain evidence="2 3">FP101781</strain>
    </source>
</reference>
<dbReference type="GO" id="GO:0005524">
    <property type="term" value="F:ATP binding"/>
    <property type="evidence" value="ECO:0007669"/>
    <property type="project" value="InterPro"/>
</dbReference>
<gene>
    <name evidence="2" type="ORF">FA13DRAFT_364320</name>
</gene>
<organism evidence="2 3">
    <name type="scientific">Coprinellus micaceus</name>
    <name type="common">Glistening ink-cap mushroom</name>
    <name type="synonym">Coprinus micaceus</name>
    <dbReference type="NCBI Taxonomy" id="71717"/>
    <lineage>
        <taxon>Eukaryota</taxon>
        <taxon>Fungi</taxon>
        <taxon>Dikarya</taxon>
        <taxon>Basidiomycota</taxon>
        <taxon>Agaricomycotina</taxon>
        <taxon>Agaricomycetes</taxon>
        <taxon>Agaricomycetidae</taxon>
        <taxon>Agaricales</taxon>
        <taxon>Agaricineae</taxon>
        <taxon>Psathyrellaceae</taxon>
        <taxon>Coprinellus</taxon>
    </lineage>
</organism>
<dbReference type="STRING" id="71717.A0A4Y7TCU0"/>
<dbReference type="PANTHER" id="PTHR10039">
    <property type="entry name" value="AMELOGENIN"/>
    <property type="match status" value="1"/>
</dbReference>
<name>A0A4Y7TCU0_COPMI</name>
<dbReference type="InterPro" id="IPR003959">
    <property type="entry name" value="ATPase_AAA_core"/>
</dbReference>
<protein>
    <recommendedName>
        <fullName evidence="1">ATPase AAA-type core domain-containing protein</fullName>
    </recommendedName>
</protein>
<dbReference type="PANTHER" id="PTHR10039:SF14">
    <property type="entry name" value="NACHT DOMAIN-CONTAINING PROTEIN"/>
    <property type="match status" value="1"/>
</dbReference>
<dbReference type="InterPro" id="IPR027417">
    <property type="entry name" value="P-loop_NTPase"/>
</dbReference>
<dbReference type="OrthoDB" id="2970937at2759"/>
<feature type="domain" description="ATPase AAA-type core" evidence="1">
    <location>
        <begin position="32"/>
        <end position="143"/>
    </location>
</feature>
<sequence>MCRPETRIAVQSEIADWIVHKSEDGDPQQILWLSGPAGPGKTAIAGSFAEICEEKGLLARVSSSPTQARPIDIPSGTSFRRSPISLSKPTNLGVLENLILKPLRASHDRAFASPKIIIIDGVDEVQAERSRDLPEHEARLANEADQLDILSRLLQAANDPAFPFRILVVSRPERVIREFFTTSPSGVTKHMFPDNKYDPDANISLYLSTKFAEIRRRYHLPPSWPSKDIIEMLVLKSSGQFVYAATVIRFIQCRAHPPQVQLEHVLNLRQEDTGANPFAPWMLSTPIS</sequence>
<evidence type="ECO:0000313" key="2">
    <source>
        <dbReference type="EMBL" id="TEB31382.1"/>
    </source>
</evidence>